<organism evidence="3 4">
    <name type="scientific">Vagococcus coleopterorum</name>
    <dbReference type="NCBI Taxonomy" id="2714946"/>
    <lineage>
        <taxon>Bacteria</taxon>
        <taxon>Bacillati</taxon>
        <taxon>Bacillota</taxon>
        <taxon>Bacilli</taxon>
        <taxon>Lactobacillales</taxon>
        <taxon>Enterococcaceae</taxon>
        <taxon>Vagococcus</taxon>
    </lineage>
</organism>
<dbReference type="Pfam" id="PF02525">
    <property type="entry name" value="Flavodoxin_2"/>
    <property type="match status" value="1"/>
</dbReference>
<dbReference type="InterPro" id="IPR029039">
    <property type="entry name" value="Flavoprotein-like_sf"/>
</dbReference>
<evidence type="ECO:0000259" key="2">
    <source>
        <dbReference type="Pfam" id="PF02525"/>
    </source>
</evidence>
<gene>
    <name evidence="3" type="ORF">G7081_03870</name>
</gene>
<dbReference type="InterPro" id="IPR003680">
    <property type="entry name" value="Flavodoxin_fold"/>
</dbReference>
<accession>A0A6G8AMW2</accession>
<dbReference type="InterPro" id="IPR046980">
    <property type="entry name" value="KefG/KefF"/>
</dbReference>
<dbReference type="EMBL" id="CP049886">
    <property type="protein sequence ID" value="QIL46265.1"/>
    <property type="molecule type" value="Genomic_DNA"/>
</dbReference>
<dbReference type="KEGG" id="vah:G7081_03870"/>
<keyword evidence="4" id="KW-1185">Reference proteome</keyword>
<dbReference type="AlphaFoldDB" id="A0A6G8AMW2"/>
<feature type="domain" description="Flavodoxin-like fold" evidence="2">
    <location>
        <begin position="1"/>
        <end position="154"/>
    </location>
</feature>
<proteinExistence type="predicted"/>
<dbReference type="GO" id="GO:0009055">
    <property type="term" value="F:electron transfer activity"/>
    <property type="evidence" value="ECO:0007669"/>
    <property type="project" value="TreeGrafter"/>
</dbReference>
<evidence type="ECO:0000313" key="4">
    <source>
        <dbReference type="Proteomes" id="UP000500890"/>
    </source>
</evidence>
<dbReference type="PANTHER" id="PTHR47307:SF1">
    <property type="entry name" value="GLUTATHIONE-REGULATED POTASSIUM-EFFLUX SYSTEM ANCILLARY PROTEIN KEFG"/>
    <property type="match status" value="1"/>
</dbReference>
<evidence type="ECO:0000256" key="1">
    <source>
        <dbReference type="ARBA" id="ARBA00023002"/>
    </source>
</evidence>
<dbReference type="RefSeq" id="WP_166007573.1">
    <property type="nucleotide sequence ID" value="NZ_CP049886.1"/>
</dbReference>
<dbReference type="Proteomes" id="UP000500890">
    <property type="component" value="Chromosome"/>
</dbReference>
<dbReference type="PANTHER" id="PTHR47307">
    <property type="entry name" value="GLUTATHIONE-REGULATED POTASSIUM-EFFLUX SYSTEM ANCILLARY PROTEIN KEFG"/>
    <property type="match status" value="1"/>
</dbReference>
<protein>
    <submittedName>
        <fullName evidence="3">NAD(P)H-dependent oxidoreductase</fullName>
    </submittedName>
</protein>
<sequence>MKTLLIISHPNYQESMGQQFLKESILGFEDVTIHHLDSCYGTSAIDIATEVSLLKEHDRIVFQFPLYWYSSPSLLKEWQDQVLSSLSSGALKGKAFGLVISVGANQKDYRPGGKLGLTMEHILAPYQALANYFEMIYLPHFAINQFVYQTDAEKVSLVTDYQYYLTGPANQSLAERTQWLISHLKRSQHKDQAKLQLLVGALEENAETLADLNDTLSEMTAEGGY</sequence>
<dbReference type="GO" id="GO:0003955">
    <property type="term" value="F:NAD(P)H dehydrogenase (quinone) activity"/>
    <property type="evidence" value="ECO:0007669"/>
    <property type="project" value="TreeGrafter"/>
</dbReference>
<dbReference type="GO" id="GO:0010181">
    <property type="term" value="F:FMN binding"/>
    <property type="evidence" value="ECO:0007669"/>
    <property type="project" value="TreeGrafter"/>
</dbReference>
<dbReference type="Gene3D" id="3.40.50.360">
    <property type="match status" value="1"/>
</dbReference>
<keyword evidence="1" id="KW-0560">Oxidoreductase</keyword>
<evidence type="ECO:0000313" key="3">
    <source>
        <dbReference type="EMBL" id="QIL46265.1"/>
    </source>
</evidence>
<name>A0A6G8AMW2_9ENTE</name>
<reference evidence="3 4" key="1">
    <citation type="submission" date="2020-03" db="EMBL/GenBank/DDBJ databases">
        <title>Vagococcus sp. nov., isolated from beetles.</title>
        <authorList>
            <person name="Hyun D.-W."/>
            <person name="Bae J.-W."/>
        </authorList>
    </citation>
    <scope>NUCLEOTIDE SEQUENCE [LARGE SCALE GENOMIC DNA]</scope>
    <source>
        <strain evidence="3 4">HDW17A</strain>
    </source>
</reference>
<dbReference type="SUPFAM" id="SSF52218">
    <property type="entry name" value="Flavoproteins"/>
    <property type="match status" value="1"/>
</dbReference>